<reference evidence="7" key="2">
    <citation type="submission" date="2012-11" db="EMBL/GenBank/DDBJ databases">
        <authorList>
            <person name="Kuo A."/>
            <person name="Curtis B.A."/>
            <person name="Tanifuji G."/>
            <person name="Burki F."/>
            <person name="Gruber A."/>
            <person name="Irimia M."/>
            <person name="Maruyama S."/>
            <person name="Arias M.C."/>
            <person name="Ball S.G."/>
            <person name="Gile G.H."/>
            <person name="Hirakawa Y."/>
            <person name="Hopkins J.F."/>
            <person name="Rensing S.A."/>
            <person name="Schmutz J."/>
            <person name="Symeonidi A."/>
            <person name="Elias M."/>
            <person name="Eveleigh R.J."/>
            <person name="Herman E.K."/>
            <person name="Klute M.J."/>
            <person name="Nakayama T."/>
            <person name="Obornik M."/>
            <person name="Reyes-Prieto A."/>
            <person name="Armbrust E.V."/>
            <person name="Aves S.J."/>
            <person name="Beiko R.G."/>
            <person name="Coutinho P."/>
            <person name="Dacks J.B."/>
            <person name="Durnford D.G."/>
            <person name="Fast N.M."/>
            <person name="Green B.R."/>
            <person name="Grisdale C."/>
            <person name="Hempe F."/>
            <person name="Henrissat B."/>
            <person name="Hoppner M.P."/>
            <person name="Ishida K.-I."/>
            <person name="Kim E."/>
            <person name="Koreny L."/>
            <person name="Kroth P.G."/>
            <person name="Liu Y."/>
            <person name="Malik S.-B."/>
            <person name="Maier U.G."/>
            <person name="McRose D."/>
            <person name="Mock T."/>
            <person name="Neilson J.A."/>
            <person name="Onodera N.T."/>
            <person name="Poole A.M."/>
            <person name="Pritham E.J."/>
            <person name="Richards T.A."/>
            <person name="Rocap G."/>
            <person name="Roy S.W."/>
            <person name="Sarai C."/>
            <person name="Schaack S."/>
            <person name="Shirato S."/>
            <person name="Slamovits C.H."/>
            <person name="Spencer D.F."/>
            <person name="Suzuki S."/>
            <person name="Worden A.Z."/>
            <person name="Zauner S."/>
            <person name="Barry K."/>
            <person name="Bell C."/>
            <person name="Bharti A.K."/>
            <person name="Crow J.A."/>
            <person name="Grimwood J."/>
            <person name="Kramer R."/>
            <person name="Lindquist E."/>
            <person name="Lucas S."/>
            <person name="Salamov A."/>
            <person name="McFadden G.I."/>
            <person name="Lane C.E."/>
            <person name="Keeling P.J."/>
            <person name="Gray M.W."/>
            <person name="Grigoriev I.V."/>
            <person name="Archibald J.M."/>
        </authorList>
    </citation>
    <scope>NUCLEOTIDE SEQUENCE</scope>
    <source>
        <strain evidence="7">CCMP2712</strain>
    </source>
</reference>
<evidence type="ECO:0000313" key="5">
    <source>
        <dbReference type="EMBL" id="EKX31588.1"/>
    </source>
</evidence>
<reference evidence="6" key="3">
    <citation type="submission" date="2016-03" db="UniProtKB">
        <authorList>
            <consortium name="EnsemblProtists"/>
        </authorList>
    </citation>
    <scope>IDENTIFICATION</scope>
</reference>
<reference evidence="5 7" key="1">
    <citation type="journal article" date="2012" name="Nature">
        <title>Algal genomes reveal evolutionary mosaicism and the fate of nucleomorphs.</title>
        <authorList>
            <consortium name="DOE Joint Genome Institute"/>
            <person name="Curtis B.A."/>
            <person name="Tanifuji G."/>
            <person name="Burki F."/>
            <person name="Gruber A."/>
            <person name="Irimia M."/>
            <person name="Maruyama S."/>
            <person name="Arias M.C."/>
            <person name="Ball S.G."/>
            <person name="Gile G.H."/>
            <person name="Hirakawa Y."/>
            <person name="Hopkins J.F."/>
            <person name="Kuo A."/>
            <person name="Rensing S.A."/>
            <person name="Schmutz J."/>
            <person name="Symeonidi A."/>
            <person name="Elias M."/>
            <person name="Eveleigh R.J."/>
            <person name="Herman E.K."/>
            <person name="Klute M.J."/>
            <person name="Nakayama T."/>
            <person name="Obornik M."/>
            <person name="Reyes-Prieto A."/>
            <person name="Armbrust E.V."/>
            <person name="Aves S.J."/>
            <person name="Beiko R.G."/>
            <person name="Coutinho P."/>
            <person name="Dacks J.B."/>
            <person name="Durnford D.G."/>
            <person name="Fast N.M."/>
            <person name="Green B.R."/>
            <person name="Grisdale C.J."/>
            <person name="Hempel F."/>
            <person name="Henrissat B."/>
            <person name="Hoppner M.P."/>
            <person name="Ishida K."/>
            <person name="Kim E."/>
            <person name="Koreny L."/>
            <person name="Kroth P.G."/>
            <person name="Liu Y."/>
            <person name="Malik S.B."/>
            <person name="Maier U.G."/>
            <person name="McRose D."/>
            <person name="Mock T."/>
            <person name="Neilson J.A."/>
            <person name="Onodera N.T."/>
            <person name="Poole A.M."/>
            <person name="Pritham E.J."/>
            <person name="Richards T.A."/>
            <person name="Rocap G."/>
            <person name="Roy S.W."/>
            <person name="Sarai C."/>
            <person name="Schaack S."/>
            <person name="Shirato S."/>
            <person name="Slamovits C.H."/>
            <person name="Spencer D.F."/>
            <person name="Suzuki S."/>
            <person name="Worden A.Z."/>
            <person name="Zauner S."/>
            <person name="Barry K."/>
            <person name="Bell C."/>
            <person name="Bharti A.K."/>
            <person name="Crow J.A."/>
            <person name="Grimwood J."/>
            <person name="Kramer R."/>
            <person name="Lindquist E."/>
            <person name="Lucas S."/>
            <person name="Salamov A."/>
            <person name="McFadden G.I."/>
            <person name="Lane C.E."/>
            <person name="Keeling P.J."/>
            <person name="Gray M.W."/>
            <person name="Grigoriev I.V."/>
            <person name="Archibald J.M."/>
        </authorList>
    </citation>
    <scope>NUCLEOTIDE SEQUENCE</scope>
    <source>
        <strain evidence="5 7">CCMP2712</strain>
    </source>
</reference>
<comment type="cofactor">
    <cofactor evidence="3">
        <name>Zn(2+)</name>
        <dbReference type="ChEBI" id="CHEBI:29105"/>
    </cofactor>
</comment>
<dbReference type="PaxDb" id="55529-EKX31588"/>
<dbReference type="KEGG" id="gtt:GUITHDRAFT_82996"/>
<keyword evidence="3" id="KW-0479">Metal-binding</keyword>
<feature type="domain" description="Enoyl reductase (ER)" evidence="4">
    <location>
        <begin position="13"/>
        <end position="347"/>
    </location>
</feature>
<dbReference type="Proteomes" id="UP000011087">
    <property type="component" value="Unassembled WGS sequence"/>
</dbReference>
<comment type="similarity">
    <text evidence="3">Belongs to the zinc-containing alcohol dehydrogenase family.</text>
</comment>
<evidence type="ECO:0000256" key="3">
    <source>
        <dbReference type="RuleBase" id="RU361277"/>
    </source>
</evidence>
<dbReference type="InterPro" id="IPR013154">
    <property type="entry name" value="ADH-like_N"/>
</dbReference>
<dbReference type="AlphaFoldDB" id="L1I5P9"/>
<dbReference type="PANTHER" id="PTHR48106:SF2">
    <property type="entry name" value="ZN2+-BINDING DEHYDROGENASE"/>
    <property type="match status" value="1"/>
</dbReference>
<dbReference type="SMART" id="SM00829">
    <property type="entry name" value="PKS_ER"/>
    <property type="match status" value="1"/>
</dbReference>
<evidence type="ECO:0000256" key="1">
    <source>
        <dbReference type="ARBA" id="ARBA00022857"/>
    </source>
</evidence>
<keyword evidence="3" id="KW-0862">Zinc</keyword>
<evidence type="ECO:0000256" key="2">
    <source>
        <dbReference type="ARBA" id="ARBA00023002"/>
    </source>
</evidence>
<dbReference type="Pfam" id="PF00107">
    <property type="entry name" value="ADH_zinc_N"/>
    <property type="match status" value="1"/>
</dbReference>
<dbReference type="CDD" id="cd05282">
    <property type="entry name" value="ETR_like"/>
    <property type="match status" value="1"/>
</dbReference>
<dbReference type="Pfam" id="PF08240">
    <property type="entry name" value="ADH_N"/>
    <property type="match status" value="1"/>
</dbReference>
<dbReference type="eggNOG" id="KOG0025">
    <property type="taxonomic scope" value="Eukaryota"/>
</dbReference>
<dbReference type="EMBL" id="JH993259">
    <property type="protein sequence ID" value="EKX31588.1"/>
    <property type="molecule type" value="Genomic_DNA"/>
</dbReference>
<dbReference type="GO" id="GO:0016651">
    <property type="term" value="F:oxidoreductase activity, acting on NAD(P)H"/>
    <property type="evidence" value="ECO:0007669"/>
    <property type="project" value="TreeGrafter"/>
</dbReference>
<dbReference type="PANTHER" id="PTHR48106">
    <property type="entry name" value="QUINONE OXIDOREDUCTASE PIG3-RELATED"/>
    <property type="match status" value="1"/>
</dbReference>
<keyword evidence="1" id="KW-0521">NADP</keyword>
<dbReference type="Gene3D" id="3.40.50.720">
    <property type="entry name" value="NAD(P)-binding Rossmann-like Domain"/>
    <property type="match status" value="1"/>
</dbReference>
<evidence type="ECO:0000313" key="7">
    <source>
        <dbReference type="Proteomes" id="UP000011087"/>
    </source>
</evidence>
<gene>
    <name evidence="5" type="ORF">GUITHDRAFT_82996</name>
</gene>
<dbReference type="InterPro" id="IPR036291">
    <property type="entry name" value="NAD(P)-bd_dom_sf"/>
</dbReference>
<dbReference type="InterPro" id="IPR011032">
    <property type="entry name" value="GroES-like_sf"/>
</dbReference>
<dbReference type="GO" id="GO:0008270">
    <property type="term" value="F:zinc ion binding"/>
    <property type="evidence" value="ECO:0007669"/>
    <property type="project" value="InterPro"/>
</dbReference>
<dbReference type="GeneID" id="17288314"/>
<dbReference type="SUPFAM" id="SSF50129">
    <property type="entry name" value="GroES-like"/>
    <property type="match status" value="1"/>
</dbReference>
<dbReference type="InterPro" id="IPR020843">
    <property type="entry name" value="ER"/>
</dbReference>
<dbReference type="STRING" id="905079.L1I5P9"/>
<dbReference type="OrthoDB" id="1855221at2759"/>
<dbReference type="OMA" id="QGFWMTQ"/>
<dbReference type="RefSeq" id="XP_005818568.1">
    <property type="nucleotide sequence ID" value="XM_005818511.1"/>
</dbReference>
<keyword evidence="2" id="KW-0560">Oxidoreductase</keyword>
<dbReference type="HOGENOM" id="CLU_026673_3_1_1"/>
<sequence>MKRVTLTSFDDQDFLSGLQVEETDIPSPAEENVLIHMTVMPVHPADVNSIMGVNPNFQPSSMPGVPGHEGAGKIVKIGSGVTRVWEEGGRDLKVGDRVVPYVLQRTAEGAGSWSEYVEVNCRDVVKIPEGVSDEDAAQAVLNPITAMGLMEELGVSEADPSQAYVLQSAGGSSLGKQLVQIAKVKGYKTISTVRRCEQREELLALGADHVICTAEEDVAKRVMEITSYHGAWGAVDAVAGSMTATLSNGVREGGRVLLYGALAGTSFEGSVVATLFRNVTVSGFSVSRRLEDMTASERVMQVAYVLDLMKKGAVMPQTGRSFGMLEVKEAVRESIKSGRSSQGKVLLKTSDCKRTEL</sequence>
<dbReference type="GO" id="GO:0070402">
    <property type="term" value="F:NADPH binding"/>
    <property type="evidence" value="ECO:0007669"/>
    <property type="project" value="TreeGrafter"/>
</dbReference>
<name>L1I5P9_GUITC</name>
<evidence type="ECO:0000259" key="4">
    <source>
        <dbReference type="SMART" id="SM00829"/>
    </source>
</evidence>
<dbReference type="EnsemblProtists" id="EKX31588">
    <property type="protein sequence ID" value="EKX31588"/>
    <property type="gene ID" value="GUITHDRAFT_82996"/>
</dbReference>
<proteinExistence type="inferred from homology"/>
<dbReference type="PROSITE" id="PS00059">
    <property type="entry name" value="ADH_ZINC"/>
    <property type="match status" value="1"/>
</dbReference>
<evidence type="ECO:0000313" key="6">
    <source>
        <dbReference type="EnsemblProtists" id="EKX31588"/>
    </source>
</evidence>
<accession>L1I5P9</accession>
<keyword evidence="7" id="KW-1185">Reference proteome</keyword>
<dbReference type="InterPro" id="IPR002328">
    <property type="entry name" value="ADH_Zn_CS"/>
</dbReference>
<dbReference type="InterPro" id="IPR013149">
    <property type="entry name" value="ADH-like_C"/>
</dbReference>
<protein>
    <recommendedName>
        <fullName evidence="4">Enoyl reductase (ER) domain-containing protein</fullName>
    </recommendedName>
</protein>
<dbReference type="SUPFAM" id="SSF51735">
    <property type="entry name" value="NAD(P)-binding Rossmann-fold domains"/>
    <property type="match status" value="1"/>
</dbReference>
<organism evidence="5">
    <name type="scientific">Guillardia theta (strain CCMP2712)</name>
    <name type="common">Cryptophyte</name>
    <dbReference type="NCBI Taxonomy" id="905079"/>
    <lineage>
        <taxon>Eukaryota</taxon>
        <taxon>Cryptophyceae</taxon>
        <taxon>Pyrenomonadales</taxon>
        <taxon>Geminigeraceae</taxon>
        <taxon>Guillardia</taxon>
    </lineage>
</organism>
<dbReference type="Gene3D" id="3.90.180.10">
    <property type="entry name" value="Medium-chain alcohol dehydrogenases, catalytic domain"/>
    <property type="match status" value="1"/>
</dbReference>